<dbReference type="AlphaFoldDB" id="A0A833QZD8"/>
<dbReference type="Proteomes" id="UP000623129">
    <property type="component" value="Unassembled WGS sequence"/>
</dbReference>
<evidence type="ECO:0000313" key="3">
    <source>
        <dbReference type="Proteomes" id="UP000623129"/>
    </source>
</evidence>
<comment type="caution">
    <text evidence="2">The sequence shown here is derived from an EMBL/GenBank/DDBJ whole genome shotgun (WGS) entry which is preliminary data.</text>
</comment>
<evidence type="ECO:0000313" key="2">
    <source>
        <dbReference type="EMBL" id="KAF3339125.1"/>
    </source>
</evidence>
<dbReference type="Gene3D" id="3.30.559.10">
    <property type="entry name" value="Chloramphenicol acetyltransferase-like domain"/>
    <property type="match status" value="1"/>
</dbReference>
<reference evidence="2" key="1">
    <citation type="submission" date="2020-01" db="EMBL/GenBank/DDBJ databases">
        <title>Genome sequence of Kobresia littledalei, the first chromosome-level genome in the family Cyperaceae.</title>
        <authorList>
            <person name="Qu G."/>
        </authorList>
    </citation>
    <scope>NUCLEOTIDE SEQUENCE</scope>
    <source>
        <strain evidence="2">C.B.Clarke</strain>
        <tissue evidence="2">Leaf</tissue>
    </source>
</reference>
<comment type="similarity">
    <text evidence="1">Belongs to the plant acyltransferase family.</text>
</comment>
<dbReference type="InterPro" id="IPR023213">
    <property type="entry name" value="CAT-like_dom_sf"/>
</dbReference>
<name>A0A833QZD8_9POAL</name>
<keyword evidence="2" id="KW-0808">Transferase</keyword>
<organism evidence="2 3">
    <name type="scientific">Carex littledalei</name>
    <dbReference type="NCBI Taxonomy" id="544730"/>
    <lineage>
        <taxon>Eukaryota</taxon>
        <taxon>Viridiplantae</taxon>
        <taxon>Streptophyta</taxon>
        <taxon>Embryophyta</taxon>
        <taxon>Tracheophyta</taxon>
        <taxon>Spermatophyta</taxon>
        <taxon>Magnoliopsida</taxon>
        <taxon>Liliopsida</taxon>
        <taxon>Poales</taxon>
        <taxon>Cyperaceae</taxon>
        <taxon>Cyperoideae</taxon>
        <taxon>Cariceae</taxon>
        <taxon>Carex</taxon>
        <taxon>Carex subgen. Euthyceras</taxon>
    </lineage>
</organism>
<keyword evidence="3" id="KW-1185">Reference proteome</keyword>
<dbReference type="PANTHER" id="PTHR31147">
    <property type="entry name" value="ACYL TRANSFERASE 4"/>
    <property type="match status" value="1"/>
</dbReference>
<dbReference type="OrthoDB" id="640205at2759"/>
<gene>
    <name evidence="2" type="ORF">FCM35_KLT16596</name>
</gene>
<dbReference type="GO" id="GO:0016740">
    <property type="term" value="F:transferase activity"/>
    <property type="evidence" value="ECO:0007669"/>
    <property type="project" value="UniProtKB-KW"/>
</dbReference>
<sequence>MFVEADADVPLEYLGDPITHPLPIMDQLQFDSELMGPGVVDRPLLYMQVTRFKCGGFTLEVKICHIIADARGVVQFLTAISKLARGAKQPSVLPVWDRHLLLARDPPVPTHIHREYEPIEDATQAEYDMILKTPPANLVH</sequence>
<dbReference type="EMBL" id="SWLB01000004">
    <property type="protein sequence ID" value="KAF3339125.1"/>
    <property type="molecule type" value="Genomic_DNA"/>
</dbReference>
<dbReference type="InterPro" id="IPR050898">
    <property type="entry name" value="Plant_acyltransferase"/>
</dbReference>
<accession>A0A833QZD8</accession>
<protein>
    <submittedName>
        <fullName evidence="2">Transferase</fullName>
    </submittedName>
</protein>
<evidence type="ECO:0000256" key="1">
    <source>
        <dbReference type="ARBA" id="ARBA00009861"/>
    </source>
</evidence>
<proteinExistence type="inferred from homology"/>
<dbReference type="Pfam" id="PF02458">
    <property type="entry name" value="Transferase"/>
    <property type="match status" value="1"/>
</dbReference>